<sequence>MWYGIASLRPFEQYALFGVLFIAVLGLLYALFLRKQVIREDAGTPEMQKVWGAIREGANAYLKRQLKTILPLIGLLTVCLFLSVYIVPVSQDSMERFAGLSAGTVKLIAAFGRAGAFVLGAVFSLLVGQLGMRIAVDANVRVAAASKRSFGDALRIAYRAGTVTGMLTDGLGLLGGTVIFVIFGIAAPDALLGFGFGGTLLALFMRVGGGIYTKAADVGADLVGKVEAGIPEDDPRNPAVVADLVGDNVGDCAGMAADIFESYEVTIVSGLILGIGLWRITGHHEWIVYPLLVRGIGVLCSIIGTYAVKDSKRTAGNAMKAIFKGYSISATISVVIFGVLAYYYMSAVPGGWWRPFAATTIGILLAIIIDRLTEYFTGTENKPVQEIKKSTATGSATTILSGIAVGFESAVWTTLVIAASIFCSVVIFGTIDGLTPSEKFNFILYGVAMTGIGMLTLTGNNVAMDSFGPIADNANGIGEMAWHGQDDAETKKARQIMADLDGVGNTTKAITKGVAIGSAVIAAVSLFASYMVDVSNVQRLLNDAWAAAGEAKVLTLLSQVGIVVSNPVVFVGMLIGAALPWLFSSFAINAVSRAAALIVQEVRRQFKGGVLEGTAKPDYTRAVNISTIAAQKELIILALLGIVSPVVVGLAFGVEALGGFLAGIIVSGQLLAVFMSNAGGAWDNAKKVVEDEPTDIAANTGKGSERHKASVVGDTVGDPLKDTAGPAVNPLIKVVNMVAVIVAPIIVNYHNDFTPLGKIGWVIVIFLLAVLSWAILTSKKPAQDLNK</sequence>
<comment type="cofactor">
    <cofactor evidence="9">
        <name>Mg(2+)</name>
        <dbReference type="ChEBI" id="CHEBI:18420"/>
    </cofactor>
</comment>
<feature type="transmembrane region" description="Helical" evidence="9">
    <location>
        <begin position="730"/>
        <end position="747"/>
    </location>
</feature>
<keyword evidence="4 9" id="KW-0460">Magnesium</keyword>
<keyword evidence="2 9" id="KW-0813">Transport</keyword>
<dbReference type="RefSeq" id="WP_087286763.1">
    <property type="nucleotide sequence ID" value="NZ_NFJD01000001.1"/>
</dbReference>
<comment type="caution">
    <text evidence="9">Lacks conserved residue(s) required for the propagation of feature annotation.</text>
</comment>
<reference evidence="11" key="1">
    <citation type="submission" date="2017-04" db="EMBL/GenBank/DDBJ databases">
        <title>Function of individual gut microbiota members based on whole genome sequencing of pure cultures obtained from chicken caecum.</title>
        <authorList>
            <person name="Medvecky M."/>
            <person name="Cejkova D."/>
            <person name="Polansky O."/>
            <person name="Karasova D."/>
            <person name="Kubasova T."/>
            <person name="Cizek A."/>
            <person name="Rychlik I."/>
        </authorList>
    </citation>
    <scope>NUCLEOTIDE SEQUENCE [LARGE SCALE GENOMIC DNA]</scope>
    <source>
        <strain evidence="11">An273</strain>
    </source>
</reference>
<dbReference type="PANTHER" id="PTHR31998">
    <property type="entry name" value="K(+)-INSENSITIVE PYROPHOSPHATE-ENERGIZED PROTON PUMP"/>
    <property type="match status" value="1"/>
</dbReference>
<keyword evidence="5 9" id="KW-1278">Translocase</keyword>
<gene>
    <name evidence="9" type="primary">hppA</name>
    <name evidence="10" type="ORF">B5F75_01325</name>
</gene>
<feature type="site" description="Determinant of potassium independence" evidence="9">
    <location>
        <position position="508"/>
    </location>
</feature>
<keyword evidence="7 9" id="KW-0406">Ion transport</keyword>
<dbReference type="InterPro" id="IPR004131">
    <property type="entry name" value="PPase-energised_H-pump"/>
</dbReference>
<evidence type="ECO:0000313" key="10">
    <source>
        <dbReference type="EMBL" id="OUO57441.1"/>
    </source>
</evidence>
<dbReference type="GO" id="GO:0004427">
    <property type="term" value="F:inorganic diphosphate phosphatase activity"/>
    <property type="evidence" value="ECO:0007669"/>
    <property type="project" value="UniProtKB-UniRule"/>
</dbReference>
<dbReference type="GO" id="GO:0009678">
    <property type="term" value="F:diphosphate hydrolysis-driven proton transmembrane transporter activity"/>
    <property type="evidence" value="ECO:0007669"/>
    <property type="project" value="UniProtKB-UniRule"/>
</dbReference>
<feature type="transmembrane region" description="Helical" evidence="9">
    <location>
        <begin position="351"/>
        <end position="369"/>
    </location>
</feature>
<feature type="transmembrane region" description="Helical" evidence="9">
    <location>
        <begin position="553"/>
        <end position="575"/>
    </location>
</feature>
<evidence type="ECO:0000256" key="3">
    <source>
        <dbReference type="ARBA" id="ARBA00022692"/>
    </source>
</evidence>
<comment type="caution">
    <text evidence="10">The sequence shown here is derived from an EMBL/GenBank/DDBJ whole genome shotgun (WGS) entry which is preliminary data.</text>
</comment>
<evidence type="ECO:0000256" key="5">
    <source>
        <dbReference type="ARBA" id="ARBA00022967"/>
    </source>
</evidence>
<organism evidence="10 11">
    <name type="scientific">Candidatus Avelusimicrobium gallicola</name>
    <dbReference type="NCBI Taxonomy" id="2562704"/>
    <lineage>
        <taxon>Bacteria</taxon>
        <taxon>Pseudomonadati</taxon>
        <taxon>Elusimicrobiota</taxon>
        <taxon>Elusimicrobia</taxon>
        <taxon>Elusimicrobiales</taxon>
        <taxon>Elusimicrobiaceae</taxon>
        <taxon>Candidatus Avelusimicrobium</taxon>
    </lineage>
</organism>
<dbReference type="EMBL" id="NFJD01000001">
    <property type="protein sequence ID" value="OUO57441.1"/>
    <property type="molecule type" value="Genomic_DNA"/>
</dbReference>
<evidence type="ECO:0000256" key="2">
    <source>
        <dbReference type="ARBA" id="ARBA00022448"/>
    </source>
</evidence>
<dbReference type="NCBIfam" id="NF001960">
    <property type="entry name" value="PRK00733.3-5"/>
    <property type="match status" value="1"/>
</dbReference>
<dbReference type="Pfam" id="PF03030">
    <property type="entry name" value="H_PPase"/>
    <property type="match status" value="1"/>
</dbReference>
<evidence type="ECO:0000256" key="7">
    <source>
        <dbReference type="ARBA" id="ARBA00023065"/>
    </source>
</evidence>
<dbReference type="GO" id="GO:0000287">
    <property type="term" value="F:magnesium ion binding"/>
    <property type="evidence" value="ECO:0007669"/>
    <property type="project" value="UniProtKB-UniRule"/>
</dbReference>
<comment type="function">
    <text evidence="9">Proton pump that utilizes the energy of pyrophosphate hydrolysis as the driving force for proton movement across the membrane. Generates a proton motive force.</text>
</comment>
<keyword evidence="6 9" id="KW-1133">Transmembrane helix</keyword>
<feature type="transmembrane region" description="Helical" evidence="9">
    <location>
        <begin position="180"/>
        <end position="204"/>
    </location>
</feature>
<feature type="transmembrane region" description="Helical" evidence="9">
    <location>
        <begin position="509"/>
        <end position="532"/>
    </location>
</feature>
<dbReference type="PIRSF" id="PIRSF001265">
    <property type="entry name" value="H+-PPase"/>
    <property type="match status" value="1"/>
</dbReference>
<dbReference type="NCBIfam" id="TIGR01104">
    <property type="entry name" value="V_PPase"/>
    <property type="match status" value="1"/>
</dbReference>
<name>A0A1Y4DPZ6_9BACT</name>
<feature type="transmembrane region" description="Helical" evidence="9">
    <location>
        <begin position="442"/>
        <end position="459"/>
    </location>
</feature>
<feature type="transmembrane region" description="Helical" evidence="9">
    <location>
        <begin position="321"/>
        <end position="345"/>
    </location>
</feature>
<evidence type="ECO:0000256" key="6">
    <source>
        <dbReference type="ARBA" id="ARBA00022989"/>
    </source>
</evidence>
<dbReference type="EC" id="7.1.3.1" evidence="9"/>
<evidence type="ECO:0000256" key="1">
    <source>
        <dbReference type="ARBA" id="ARBA00004127"/>
    </source>
</evidence>
<dbReference type="HAMAP" id="MF_01129">
    <property type="entry name" value="PPase_energized_pump"/>
    <property type="match status" value="1"/>
</dbReference>
<evidence type="ECO:0000256" key="9">
    <source>
        <dbReference type="HAMAP-Rule" id="MF_01129"/>
    </source>
</evidence>
<keyword evidence="3 9" id="KW-0812">Transmembrane</keyword>
<dbReference type="Proteomes" id="UP000196368">
    <property type="component" value="Unassembled WGS sequence"/>
</dbReference>
<feature type="transmembrane region" description="Helical" evidence="9">
    <location>
        <begin position="156"/>
        <end position="174"/>
    </location>
</feature>
<protein>
    <recommendedName>
        <fullName evidence="9">K(+)-insensitive pyrophosphate-energized proton pump</fullName>
        <ecNumber evidence="9">7.1.3.1</ecNumber>
    </recommendedName>
    <alternativeName>
        <fullName evidence="9">Membrane-bound proton-translocating pyrophosphatase</fullName>
    </alternativeName>
    <alternativeName>
        <fullName evidence="9">Pyrophosphate-energized inorganic pyrophosphatase</fullName>
        <shortName evidence="9">H(+)-PPase</shortName>
    </alternativeName>
</protein>
<dbReference type="GO" id="GO:0012505">
    <property type="term" value="C:endomembrane system"/>
    <property type="evidence" value="ECO:0007669"/>
    <property type="project" value="UniProtKB-SubCell"/>
</dbReference>
<feature type="transmembrane region" description="Helical" evidence="9">
    <location>
        <begin position="634"/>
        <end position="654"/>
    </location>
</feature>
<keyword evidence="11" id="KW-1185">Reference proteome</keyword>
<feature type="transmembrane region" description="Helical" evidence="9">
    <location>
        <begin position="286"/>
        <end position="309"/>
    </location>
</feature>
<feature type="transmembrane region" description="Helical" evidence="9">
    <location>
        <begin position="69"/>
        <end position="87"/>
    </location>
</feature>
<feature type="transmembrane region" description="Helical" evidence="9">
    <location>
        <begin position="263"/>
        <end position="280"/>
    </location>
</feature>
<feature type="transmembrane region" description="Helical" evidence="9">
    <location>
        <begin position="660"/>
        <end position="678"/>
    </location>
</feature>
<dbReference type="GO" id="GO:0005886">
    <property type="term" value="C:plasma membrane"/>
    <property type="evidence" value="ECO:0007669"/>
    <property type="project" value="UniProtKB-SubCell"/>
</dbReference>
<comment type="similarity">
    <text evidence="9">Belongs to the H(+)-translocating pyrophosphatase (TC 3.A.10) family. K(+)-insensitive subfamily.</text>
</comment>
<feature type="transmembrane region" description="Helical" evidence="9">
    <location>
        <begin position="413"/>
        <end position="435"/>
    </location>
</feature>
<dbReference type="OrthoDB" id="9808652at2"/>
<feature type="transmembrane region" description="Helical" evidence="9">
    <location>
        <begin position="107"/>
        <end position="127"/>
    </location>
</feature>
<dbReference type="NCBIfam" id="NF001952">
    <property type="entry name" value="PRK00733.1-4"/>
    <property type="match status" value="1"/>
</dbReference>
<dbReference type="AlphaFoldDB" id="A0A1Y4DPZ6"/>
<comment type="subunit">
    <text evidence="9">Homodimer.</text>
</comment>
<evidence type="ECO:0000313" key="11">
    <source>
        <dbReference type="Proteomes" id="UP000196368"/>
    </source>
</evidence>
<evidence type="ECO:0000256" key="8">
    <source>
        <dbReference type="ARBA" id="ARBA00023136"/>
    </source>
</evidence>
<accession>A0A1Y4DPZ6</accession>
<proteinExistence type="inferred from homology"/>
<keyword evidence="9" id="KW-1003">Cell membrane</keyword>
<evidence type="ECO:0000256" key="4">
    <source>
        <dbReference type="ARBA" id="ARBA00022842"/>
    </source>
</evidence>
<comment type="catalytic activity">
    <reaction evidence="9">
        <text>diphosphate + H2O + H(+)(in) = 2 phosphate + 2 H(+)(out)</text>
        <dbReference type="Rhea" id="RHEA:13973"/>
        <dbReference type="ChEBI" id="CHEBI:15377"/>
        <dbReference type="ChEBI" id="CHEBI:15378"/>
        <dbReference type="ChEBI" id="CHEBI:33019"/>
        <dbReference type="ChEBI" id="CHEBI:43474"/>
        <dbReference type="EC" id="7.1.3.1"/>
    </reaction>
</comment>
<keyword evidence="8 9" id="KW-0472">Membrane</keyword>
<feature type="transmembrane region" description="Helical" evidence="9">
    <location>
        <begin position="14"/>
        <end position="32"/>
    </location>
</feature>
<feature type="transmembrane region" description="Helical" evidence="9">
    <location>
        <begin position="759"/>
        <end position="777"/>
    </location>
</feature>
<keyword evidence="9" id="KW-0375">Hydrogen ion transport</keyword>
<comment type="subcellular location">
    <subcellularLocation>
        <location evidence="9">Cell membrane</location>
        <topology evidence="9">Multi-pass membrane protein</topology>
    </subcellularLocation>
    <subcellularLocation>
        <location evidence="1">Endomembrane system</location>
        <topology evidence="1">Multi-pass membrane protein</topology>
    </subcellularLocation>
</comment>